<dbReference type="InterPro" id="IPR029052">
    <property type="entry name" value="Metallo-depent_PP-like"/>
</dbReference>
<dbReference type="GO" id="GO:0046872">
    <property type="term" value="F:metal ion binding"/>
    <property type="evidence" value="ECO:0007669"/>
    <property type="project" value="UniProtKB-KW"/>
</dbReference>
<evidence type="ECO:0000256" key="2">
    <source>
        <dbReference type="RuleBase" id="RU362039"/>
    </source>
</evidence>
<proteinExistence type="inferred from homology"/>
<dbReference type="RefSeq" id="WP_092870513.1">
    <property type="nucleotide sequence ID" value="NZ_FOJY01000003.1"/>
</dbReference>
<dbReference type="Gene3D" id="3.60.21.10">
    <property type="match status" value="1"/>
</dbReference>
<keyword evidence="2" id="KW-0479">Metal-binding</keyword>
<evidence type="ECO:0000313" key="4">
    <source>
        <dbReference type="EMBL" id="SFA83658.1"/>
    </source>
</evidence>
<dbReference type="EC" id="3.1.4.-" evidence="2"/>
<keyword evidence="5" id="KW-1185">Reference proteome</keyword>
<sequence>MKILVVSDTHGYNDNLKRVLEIEGTIDALFHLGDLEMDAGVIENMAQCPCELIAGNNDLFSVYPREKMVNISSCNIFMTHGHKYYVNTETDFIKKKGISMGADIVMFGHTHVPVVDTDYNITLINPGSLTYPRQKNRLPSYIVMNLSPKGQTEFEIKYLNEKKRKFFFF</sequence>
<evidence type="ECO:0000256" key="1">
    <source>
        <dbReference type="ARBA" id="ARBA00008950"/>
    </source>
</evidence>
<gene>
    <name evidence="4" type="ORF">SAMN05216249_10382</name>
</gene>
<dbReference type="Pfam" id="PF12850">
    <property type="entry name" value="Metallophos_2"/>
    <property type="match status" value="1"/>
</dbReference>
<name>A0A1I0W5R3_9FIRM</name>
<evidence type="ECO:0000313" key="5">
    <source>
        <dbReference type="Proteomes" id="UP000198838"/>
    </source>
</evidence>
<dbReference type="GO" id="GO:0016787">
    <property type="term" value="F:hydrolase activity"/>
    <property type="evidence" value="ECO:0007669"/>
    <property type="project" value="UniProtKB-UniRule"/>
</dbReference>
<accession>A0A1I0W5R3</accession>
<dbReference type="SUPFAM" id="SSF56300">
    <property type="entry name" value="Metallo-dependent phosphatases"/>
    <property type="match status" value="1"/>
</dbReference>
<dbReference type="InterPro" id="IPR000979">
    <property type="entry name" value="Phosphodiesterase_MJ0936/Vps29"/>
</dbReference>
<dbReference type="PANTHER" id="PTHR11124">
    <property type="entry name" value="VACUOLAR SORTING PROTEIN VPS29"/>
    <property type="match status" value="1"/>
</dbReference>
<reference evidence="4 5" key="1">
    <citation type="submission" date="2016-10" db="EMBL/GenBank/DDBJ databases">
        <authorList>
            <person name="de Groot N.N."/>
        </authorList>
    </citation>
    <scope>NUCLEOTIDE SEQUENCE [LARGE SCALE GENOMIC DNA]</scope>
    <source>
        <strain evidence="4 5">DSM 5522</strain>
    </source>
</reference>
<organism evidence="4 5">
    <name type="scientific">Acetitomaculum ruminis DSM 5522</name>
    <dbReference type="NCBI Taxonomy" id="1120918"/>
    <lineage>
        <taxon>Bacteria</taxon>
        <taxon>Bacillati</taxon>
        <taxon>Bacillota</taxon>
        <taxon>Clostridia</taxon>
        <taxon>Lachnospirales</taxon>
        <taxon>Lachnospiraceae</taxon>
        <taxon>Acetitomaculum</taxon>
    </lineage>
</organism>
<evidence type="ECO:0000259" key="3">
    <source>
        <dbReference type="Pfam" id="PF12850"/>
    </source>
</evidence>
<comment type="similarity">
    <text evidence="1 2">Belongs to the metallophosphoesterase superfamily. YfcE family.</text>
</comment>
<feature type="domain" description="Calcineurin-like phosphoesterase" evidence="3">
    <location>
        <begin position="1"/>
        <end position="146"/>
    </location>
</feature>
<dbReference type="AlphaFoldDB" id="A0A1I0W5R3"/>
<dbReference type="Proteomes" id="UP000198838">
    <property type="component" value="Unassembled WGS sequence"/>
</dbReference>
<dbReference type="OrthoDB" id="9800565at2"/>
<dbReference type="InterPro" id="IPR024654">
    <property type="entry name" value="Calcineurin-like_PHP_lpxH"/>
</dbReference>
<comment type="cofactor">
    <cofactor evidence="2">
        <name>a divalent metal cation</name>
        <dbReference type="ChEBI" id="CHEBI:60240"/>
    </cofactor>
</comment>
<protein>
    <recommendedName>
        <fullName evidence="2">Phosphoesterase</fullName>
        <ecNumber evidence="2">3.1.4.-</ecNumber>
    </recommendedName>
</protein>
<dbReference type="STRING" id="1120918.SAMN05216249_10382"/>
<dbReference type="NCBIfam" id="TIGR00040">
    <property type="entry name" value="yfcE"/>
    <property type="match status" value="1"/>
</dbReference>
<dbReference type="EMBL" id="FOJY01000003">
    <property type="protein sequence ID" value="SFA83658.1"/>
    <property type="molecule type" value="Genomic_DNA"/>
</dbReference>